<feature type="binding site" evidence="11">
    <location>
        <begin position="89"/>
        <end position="95"/>
    </location>
    <ligand>
        <name>substrate</name>
    </ligand>
</feature>
<evidence type="ECO:0000256" key="3">
    <source>
        <dbReference type="ARBA" id="ARBA00006576"/>
    </source>
</evidence>
<dbReference type="KEGG" id="emc:129345052"/>
<dbReference type="CTD" id="978"/>
<evidence type="ECO:0000313" key="17">
    <source>
        <dbReference type="RefSeq" id="XP_054858006.1"/>
    </source>
</evidence>
<evidence type="ECO:0000256" key="7">
    <source>
        <dbReference type="ARBA" id="ARBA00022833"/>
    </source>
</evidence>
<dbReference type="FunFam" id="3.40.140.10:FF:000008">
    <property type="entry name" value="Cytidine deaminase"/>
    <property type="match status" value="1"/>
</dbReference>
<dbReference type="AlphaFoldDB" id="A0AA97KLA4"/>
<feature type="binding site" evidence="12">
    <location>
        <position position="134"/>
    </location>
    <ligand>
        <name>Zn(2+)</name>
        <dbReference type="ChEBI" id="CHEBI:29105"/>
        <note>catalytic</note>
    </ligand>
</feature>
<organism evidence="16 17">
    <name type="scientific">Eublepharis macularius</name>
    <name type="common">Leopard gecko</name>
    <name type="synonym">Cyrtodactylus macularius</name>
    <dbReference type="NCBI Taxonomy" id="481883"/>
    <lineage>
        <taxon>Eukaryota</taxon>
        <taxon>Metazoa</taxon>
        <taxon>Chordata</taxon>
        <taxon>Craniata</taxon>
        <taxon>Vertebrata</taxon>
        <taxon>Euteleostomi</taxon>
        <taxon>Lepidosauria</taxon>
        <taxon>Squamata</taxon>
        <taxon>Bifurcata</taxon>
        <taxon>Gekkota</taxon>
        <taxon>Eublepharidae</taxon>
        <taxon>Eublepharinae</taxon>
        <taxon>Eublepharis</taxon>
    </lineage>
</organism>
<dbReference type="PROSITE" id="PS51747">
    <property type="entry name" value="CYT_DCMP_DEAMINASES_2"/>
    <property type="match status" value="1"/>
</dbReference>
<dbReference type="GO" id="GO:0005829">
    <property type="term" value="C:cytosol"/>
    <property type="evidence" value="ECO:0007669"/>
    <property type="project" value="TreeGrafter"/>
</dbReference>
<keyword evidence="16" id="KW-1185">Reference proteome</keyword>
<protein>
    <recommendedName>
        <fullName evidence="4 13">Cytidine deaminase</fullName>
        <ecNumber evidence="4 13">3.5.4.5</ecNumber>
    </recommendedName>
    <alternativeName>
        <fullName evidence="8 13">Cytidine aminohydrolase</fullName>
    </alternativeName>
</protein>
<feature type="binding site" evidence="12">
    <location>
        <position position="137"/>
    </location>
    <ligand>
        <name>Zn(2+)</name>
        <dbReference type="ChEBI" id="CHEBI:29105"/>
        <note>catalytic</note>
    </ligand>
</feature>
<comment type="function">
    <text evidence="2 13">This enzyme scavenges exogenous and endogenous cytidine and 2'-deoxycytidine for UMP synthesis.</text>
</comment>
<evidence type="ECO:0000256" key="12">
    <source>
        <dbReference type="PIRSR" id="PIRSR606262-3"/>
    </source>
</evidence>
<feature type="region of interest" description="Disordered" evidence="14">
    <location>
        <begin position="1"/>
        <end position="46"/>
    </location>
</feature>
<keyword evidence="6 13" id="KW-0378">Hydrolase</keyword>
<evidence type="ECO:0000256" key="5">
    <source>
        <dbReference type="ARBA" id="ARBA00022723"/>
    </source>
</evidence>
<dbReference type="Gene3D" id="3.40.140.10">
    <property type="entry name" value="Cytidine Deaminase, domain 2"/>
    <property type="match status" value="1"/>
</dbReference>
<dbReference type="CDD" id="cd01283">
    <property type="entry name" value="cytidine_deaminase"/>
    <property type="match status" value="1"/>
</dbReference>
<dbReference type="InterPro" id="IPR050202">
    <property type="entry name" value="Cyt/Deoxycyt_deaminase"/>
</dbReference>
<dbReference type="NCBIfam" id="TIGR01354">
    <property type="entry name" value="cyt_deam_tetra"/>
    <property type="match status" value="1"/>
</dbReference>
<comment type="catalytic activity">
    <reaction evidence="9 13">
        <text>cytidine + H2O + H(+) = uridine + NH4(+)</text>
        <dbReference type="Rhea" id="RHEA:16069"/>
        <dbReference type="ChEBI" id="CHEBI:15377"/>
        <dbReference type="ChEBI" id="CHEBI:15378"/>
        <dbReference type="ChEBI" id="CHEBI:16704"/>
        <dbReference type="ChEBI" id="CHEBI:17562"/>
        <dbReference type="ChEBI" id="CHEBI:28938"/>
        <dbReference type="EC" id="3.5.4.5"/>
    </reaction>
</comment>
<dbReference type="GO" id="GO:0004126">
    <property type="term" value="F:cytidine deaminase activity"/>
    <property type="evidence" value="ECO:0007669"/>
    <property type="project" value="UniProtKB-UniRule"/>
</dbReference>
<comment type="catalytic activity">
    <reaction evidence="13">
        <text>2'-deoxycytidine + H2O + H(+) = 2'-deoxyuridine + NH4(+)</text>
        <dbReference type="Rhea" id="RHEA:13433"/>
        <dbReference type="ChEBI" id="CHEBI:15377"/>
        <dbReference type="ChEBI" id="CHEBI:15378"/>
        <dbReference type="ChEBI" id="CHEBI:15698"/>
        <dbReference type="ChEBI" id="CHEBI:16450"/>
        <dbReference type="ChEBI" id="CHEBI:28938"/>
        <dbReference type="EC" id="3.5.4.5"/>
    </reaction>
</comment>
<reference evidence="17" key="1">
    <citation type="submission" date="2025-08" db="UniProtKB">
        <authorList>
            <consortium name="RefSeq"/>
        </authorList>
    </citation>
    <scope>IDENTIFICATION</scope>
    <source>
        <tissue evidence="17">Blood</tissue>
    </source>
</reference>
<evidence type="ECO:0000256" key="4">
    <source>
        <dbReference type="ARBA" id="ARBA00012783"/>
    </source>
</evidence>
<evidence type="ECO:0000256" key="6">
    <source>
        <dbReference type="ARBA" id="ARBA00022801"/>
    </source>
</evidence>
<dbReference type="InterPro" id="IPR016193">
    <property type="entry name" value="Cytidine_deaminase-like"/>
</dbReference>
<feature type="domain" description="CMP/dCMP-type deaminase" evidence="15">
    <location>
        <begin position="48"/>
        <end position="175"/>
    </location>
</feature>
<evidence type="ECO:0000256" key="1">
    <source>
        <dbReference type="ARBA" id="ARBA00001947"/>
    </source>
</evidence>
<dbReference type="GeneID" id="129345052"/>
<gene>
    <name evidence="17" type="primary">CDA</name>
</gene>
<dbReference type="Proteomes" id="UP001190640">
    <property type="component" value="Chromosome 17"/>
</dbReference>
<dbReference type="SUPFAM" id="SSF53927">
    <property type="entry name" value="Cytidine deaminase-like"/>
    <property type="match status" value="1"/>
</dbReference>
<accession>A0AA97KLA4</accession>
<evidence type="ECO:0000256" key="14">
    <source>
        <dbReference type="SAM" id="MobiDB-lite"/>
    </source>
</evidence>
<dbReference type="InterPro" id="IPR016192">
    <property type="entry name" value="APOBEC/CMP_deaminase_Zn-bd"/>
</dbReference>
<evidence type="ECO:0000259" key="15">
    <source>
        <dbReference type="PROSITE" id="PS51747"/>
    </source>
</evidence>
<dbReference type="GO" id="GO:0042802">
    <property type="term" value="F:identical protein binding"/>
    <property type="evidence" value="ECO:0007669"/>
    <property type="project" value="UniProtKB-ARBA"/>
</dbReference>
<dbReference type="PANTHER" id="PTHR11644">
    <property type="entry name" value="CYTIDINE DEAMINASE"/>
    <property type="match status" value="1"/>
</dbReference>
<dbReference type="GO" id="GO:0055086">
    <property type="term" value="P:nucleobase-containing small molecule metabolic process"/>
    <property type="evidence" value="ECO:0007669"/>
    <property type="project" value="UniProtKB-ARBA"/>
</dbReference>
<feature type="compositionally biased region" description="Basic and acidic residues" evidence="14">
    <location>
        <begin position="7"/>
        <end position="19"/>
    </location>
</feature>
<evidence type="ECO:0000256" key="8">
    <source>
        <dbReference type="ARBA" id="ARBA00032005"/>
    </source>
</evidence>
<dbReference type="PROSITE" id="PS00903">
    <property type="entry name" value="CYT_DCMP_DEAMINASES_1"/>
    <property type="match status" value="1"/>
</dbReference>
<comment type="cofactor">
    <cofactor evidence="1 12 13">
        <name>Zn(2+)</name>
        <dbReference type="ChEBI" id="CHEBI:29105"/>
    </cofactor>
</comment>
<name>A0AA97KLA4_EUBMA</name>
<dbReference type="NCBIfam" id="NF004064">
    <property type="entry name" value="PRK05578.1"/>
    <property type="match status" value="1"/>
</dbReference>
<sequence>MFCSTSDSKRSGLRGDVRTHPSPRMAQEQHRPSPDTHPTRASSAVQPDQVRLLLDSCKEAKKFAYCPYSNFPVGAALLTWDGKIFLGCNIENASYPMGICAERTAIQKAVSEGYRKFRAIAISSNKQETCIVPCGACRQVLREFGKHWDLYLTKSDGTYIVKTLEELLPYSFGPEDLQMS</sequence>
<dbReference type="InterPro" id="IPR002125">
    <property type="entry name" value="CMP_dCMP_dom"/>
</dbReference>
<dbReference type="GO" id="GO:0072527">
    <property type="term" value="P:pyrimidine-containing compound metabolic process"/>
    <property type="evidence" value="ECO:0007669"/>
    <property type="project" value="UniProtKB-ARBA"/>
</dbReference>
<evidence type="ECO:0000256" key="11">
    <source>
        <dbReference type="PIRSR" id="PIRSR606262-2"/>
    </source>
</evidence>
<dbReference type="InterPro" id="IPR006262">
    <property type="entry name" value="Cyt_deam_tetra"/>
</dbReference>
<evidence type="ECO:0000256" key="9">
    <source>
        <dbReference type="ARBA" id="ARBA00049558"/>
    </source>
</evidence>
<keyword evidence="5 12" id="KW-0479">Metal-binding</keyword>
<evidence type="ECO:0000256" key="10">
    <source>
        <dbReference type="PIRSR" id="PIRSR606262-1"/>
    </source>
</evidence>
<feature type="compositionally biased region" description="Basic and acidic residues" evidence="14">
    <location>
        <begin position="27"/>
        <end position="38"/>
    </location>
</feature>
<dbReference type="Pfam" id="PF00383">
    <property type="entry name" value="dCMP_cyt_deam_1"/>
    <property type="match status" value="1"/>
</dbReference>
<evidence type="ECO:0000256" key="13">
    <source>
        <dbReference type="RuleBase" id="RU364006"/>
    </source>
</evidence>
<dbReference type="EC" id="3.5.4.5" evidence="4 13"/>
<dbReference type="RefSeq" id="XP_054858006.1">
    <property type="nucleotide sequence ID" value="XM_055002031.1"/>
</dbReference>
<dbReference type="PANTHER" id="PTHR11644:SF2">
    <property type="entry name" value="CYTIDINE DEAMINASE"/>
    <property type="match status" value="1"/>
</dbReference>
<feature type="binding site" evidence="12">
    <location>
        <position position="100"/>
    </location>
    <ligand>
        <name>Zn(2+)</name>
        <dbReference type="ChEBI" id="CHEBI:29105"/>
        <note>catalytic</note>
    </ligand>
</feature>
<evidence type="ECO:0000313" key="16">
    <source>
        <dbReference type="Proteomes" id="UP001190640"/>
    </source>
</evidence>
<evidence type="ECO:0000256" key="2">
    <source>
        <dbReference type="ARBA" id="ARBA00003949"/>
    </source>
</evidence>
<feature type="active site" description="Proton donor" evidence="10">
    <location>
        <position position="102"/>
    </location>
</feature>
<comment type="similarity">
    <text evidence="3 13">Belongs to the cytidine and deoxycytidylate deaminase family.</text>
</comment>
<dbReference type="GO" id="GO:0008270">
    <property type="term" value="F:zinc ion binding"/>
    <property type="evidence" value="ECO:0007669"/>
    <property type="project" value="UniProtKB-UniRule"/>
</dbReference>
<proteinExistence type="inferred from homology"/>
<keyword evidence="7 12" id="KW-0862">Zinc</keyword>